<dbReference type="eggNOG" id="ENOG502QTER">
    <property type="taxonomic scope" value="Eukaryota"/>
</dbReference>
<dbReference type="STRING" id="670483.S7S2A2"/>
<evidence type="ECO:0000259" key="3">
    <source>
        <dbReference type="Pfam" id="PF23190"/>
    </source>
</evidence>
<evidence type="ECO:0000259" key="4">
    <source>
        <dbReference type="Pfam" id="PF23317"/>
    </source>
</evidence>
<feature type="region of interest" description="Disordered" evidence="1">
    <location>
        <begin position="1"/>
        <end position="22"/>
    </location>
</feature>
<feature type="transmembrane region" description="Helical" evidence="2">
    <location>
        <begin position="421"/>
        <end position="440"/>
    </location>
</feature>
<evidence type="ECO:0000313" key="5">
    <source>
        <dbReference type="EMBL" id="EPQ59899.1"/>
    </source>
</evidence>
<dbReference type="AlphaFoldDB" id="S7S2A2"/>
<dbReference type="Pfam" id="PF23317">
    <property type="entry name" value="YVC1_C"/>
    <property type="match status" value="1"/>
</dbReference>
<feature type="domain" description="YVC1 N-terminal linker helical" evidence="3">
    <location>
        <begin position="29"/>
        <end position="208"/>
    </location>
</feature>
<feature type="domain" description="Calcium channel YVC1-like C-terminal transmembrane" evidence="4">
    <location>
        <begin position="256"/>
        <end position="523"/>
    </location>
</feature>
<evidence type="ECO:0000313" key="6">
    <source>
        <dbReference type="Proteomes" id="UP000030669"/>
    </source>
</evidence>
<dbReference type="InterPro" id="IPR056337">
    <property type="entry name" value="LHD_YVC1"/>
</dbReference>
<keyword evidence="2" id="KW-1133">Transmembrane helix</keyword>
<dbReference type="Pfam" id="PF23190">
    <property type="entry name" value="LHD_TRPY1"/>
    <property type="match status" value="1"/>
</dbReference>
<dbReference type="RefSeq" id="XP_007861817.1">
    <property type="nucleotide sequence ID" value="XM_007863626.1"/>
</dbReference>
<dbReference type="GeneID" id="19305613"/>
<feature type="transmembrane region" description="Helical" evidence="2">
    <location>
        <begin position="287"/>
        <end position="306"/>
    </location>
</feature>
<feature type="transmembrane region" description="Helical" evidence="2">
    <location>
        <begin position="257"/>
        <end position="275"/>
    </location>
</feature>
<sequence>MSRATNDGIPEDQTSLLSVKSVQPSPDTVTKLTRRLRALTLRLLPVEVDPAALQEPTSRIITLDVINAYIAAAGDFVEALPYCLLRARREFMWEANHNPADYGENYGRATACEVLARRILHQAPSDRLKSIMSTRFRIMEADGDVSEMTSALELAIDSHCTIFLSSSEAQEVVNAVWTGRWVQQNNEDHDIDYVEYEKKRSHSLWGHLEPMRISVPRYQNIFRIIIWFFFLFVYSQAVREPLDRLDPHHSRFDEYEYILYFMALAFSIEDMHKIYKLLRFVTWRAFGFWNFVSFVTDTLLCIAFVLRISGLLAAGDEASANLRLRSFQVLSFVAPLIWYMNSILFKQKYVGMMQICVARMLQESGIFFALLSVLGLGFAQGLYALDMADGQIEHASTVVNVMVQSLLQAPDFSNNAGLTLYYLWTGVTVIVLLNVLISLFSSAYDDVVEDAEPEYLAFFAGKTVGMIRAPDEFLYPAPFNIIELIFIAPFESLLSQETYAKYNRFIMRILFLVPLTVIALYESANRSNNHWVQEWFGREDDGNDDDPAHKDPEVNADDAAQGLEISRVKFDDLVKKFPNTMQSSEASILREIQDLKDRINTLMKVLEEKSG</sequence>
<dbReference type="EMBL" id="KB469297">
    <property type="protein sequence ID" value="EPQ59899.1"/>
    <property type="molecule type" value="Genomic_DNA"/>
</dbReference>
<evidence type="ECO:0008006" key="7">
    <source>
        <dbReference type="Google" id="ProtNLM"/>
    </source>
</evidence>
<reference evidence="5 6" key="1">
    <citation type="journal article" date="2012" name="Science">
        <title>The Paleozoic origin of enzymatic lignin decomposition reconstructed from 31 fungal genomes.</title>
        <authorList>
            <person name="Floudas D."/>
            <person name="Binder M."/>
            <person name="Riley R."/>
            <person name="Barry K."/>
            <person name="Blanchette R.A."/>
            <person name="Henrissat B."/>
            <person name="Martinez A.T."/>
            <person name="Otillar R."/>
            <person name="Spatafora J.W."/>
            <person name="Yadav J.S."/>
            <person name="Aerts A."/>
            <person name="Benoit I."/>
            <person name="Boyd A."/>
            <person name="Carlson A."/>
            <person name="Copeland A."/>
            <person name="Coutinho P.M."/>
            <person name="de Vries R.P."/>
            <person name="Ferreira P."/>
            <person name="Findley K."/>
            <person name="Foster B."/>
            <person name="Gaskell J."/>
            <person name="Glotzer D."/>
            <person name="Gorecki P."/>
            <person name="Heitman J."/>
            <person name="Hesse C."/>
            <person name="Hori C."/>
            <person name="Igarashi K."/>
            <person name="Jurgens J.A."/>
            <person name="Kallen N."/>
            <person name="Kersten P."/>
            <person name="Kohler A."/>
            <person name="Kuees U."/>
            <person name="Kumar T.K.A."/>
            <person name="Kuo A."/>
            <person name="LaButti K."/>
            <person name="Larrondo L.F."/>
            <person name="Lindquist E."/>
            <person name="Ling A."/>
            <person name="Lombard V."/>
            <person name="Lucas S."/>
            <person name="Lundell T."/>
            <person name="Martin R."/>
            <person name="McLaughlin D.J."/>
            <person name="Morgenstern I."/>
            <person name="Morin E."/>
            <person name="Murat C."/>
            <person name="Nagy L.G."/>
            <person name="Nolan M."/>
            <person name="Ohm R.A."/>
            <person name="Patyshakuliyeva A."/>
            <person name="Rokas A."/>
            <person name="Ruiz-Duenas F.J."/>
            <person name="Sabat G."/>
            <person name="Salamov A."/>
            <person name="Samejima M."/>
            <person name="Schmutz J."/>
            <person name="Slot J.C."/>
            <person name="St John F."/>
            <person name="Stenlid J."/>
            <person name="Sun H."/>
            <person name="Sun S."/>
            <person name="Syed K."/>
            <person name="Tsang A."/>
            <person name="Wiebenga A."/>
            <person name="Young D."/>
            <person name="Pisabarro A."/>
            <person name="Eastwood D.C."/>
            <person name="Martin F."/>
            <person name="Cullen D."/>
            <person name="Grigoriev I.V."/>
            <person name="Hibbett D.S."/>
        </authorList>
    </citation>
    <scope>NUCLEOTIDE SEQUENCE [LARGE SCALE GENOMIC DNA]</scope>
    <source>
        <strain evidence="5 6">ATCC 11539</strain>
    </source>
</reference>
<dbReference type="KEGG" id="gtr:GLOTRDRAFT_35258"/>
<dbReference type="InterPro" id="IPR056336">
    <property type="entry name" value="YVC1_C"/>
</dbReference>
<feature type="compositionally biased region" description="Polar residues" evidence="1">
    <location>
        <begin position="12"/>
        <end position="22"/>
    </location>
</feature>
<evidence type="ECO:0000256" key="1">
    <source>
        <dbReference type="SAM" id="MobiDB-lite"/>
    </source>
</evidence>
<name>S7S2A2_GLOTA</name>
<feature type="transmembrane region" description="Helical" evidence="2">
    <location>
        <begin position="473"/>
        <end position="490"/>
    </location>
</feature>
<protein>
    <recommendedName>
        <fullName evidence="7">Calcium activated cation channel</fullName>
    </recommendedName>
</protein>
<dbReference type="PANTHER" id="PTHR35859">
    <property type="entry name" value="NONSELECTIVE CATION CHANNEL PROTEIN"/>
    <property type="match status" value="1"/>
</dbReference>
<feature type="transmembrane region" description="Helical" evidence="2">
    <location>
        <begin position="326"/>
        <end position="345"/>
    </location>
</feature>
<keyword evidence="2" id="KW-0472">Membrane</keyword>
<organism evidence="5 6">
    <name type="scientific">Gloeophyllum trabeum (strain ATCC 11539 / FP-39264 / Madison 617)</name>
    <name type="common">Brown rot fungus</name>
    <dbReference type="NCBI Taxonomy" id="670483"/>
    <lineage>
        <taxon>Eukaryota</taxon>
        <taxon>Fungi</taxon>
        <taxon>Dikarya</taxon>
        <taxon>Basidiomycota</taxon>
        <taxon>Agaricomycotina</taxon>
        <taxon>Agaricomycetes</taxon>
        <taxon>Gloeophyllales</taxon>
        <taxon>Gloeophyllaceae</taxon>
        <taxon>Gloeophyllum</taxon>
    </lineage>
</organism>
<accession>S7S2A2</accession>
<feature type="transmembrane region" description="Helical" evidence="2">
    <location>
        <begin position="502"/>
        <end position="521"/>
    </location>
</feature>
<dbReference type="Proteomes" id="UP000030669">
    <property type="component" value="Unassembled WGS sequence"/>
</dbReference>
<keyword evidence="2" id="KW-0812">Transmembrane</keyword>
<gene>
    <name evidence="5" type="ORF">GLOTRDRAFT_35258</name>
</gene>
<dbReference type="InterPro" id="IPR052971">
    <property type="entry name" value="TRP_calcium_channel"/>
</dbReference>
<feature type="region of interest" description="Disordered" evidence="1">
    <location>
        <begin position="537"/>
        <end position="556"/>
    </location>
</feature>
<proteinExistence type="predicted"/>
<dbReference type="PANTHER" id="PTHR35859:SF4">
    <property type="entry name" value="MEMBRANE CHANNEL PROTEIN, PUTATIVE (AFU_ORTHOLOGUE AFUA_6G11300)-RELATED"/>
    <property type="match status" value="1"/>
</dbReference>
<feature type="transmembrane region" description="Helical" evidence="2">
    <location>
        <begin position="220"/>
        <end position="237"/>
    </location>
</feature>
<dbReference type="OrthoDB" id="301415at2759"/>
<keyword evidence="6" id="KW-1185">Reference proteome</keyword>
<feature type="compositionally biased region" description="Basic and acidic residues" evidence="1">
    <location>
        <begin position="537"/>
        <end position="553"/>
    </location>
</feature>
<dbReference type="OMA" id="YQKCIKY"/>
<feature type="transmembrane region" description="Helical" evidence="2">
    <location>
        <begin position="366"/>
        <end position="385"/>
    </location>
</feature>
<dbReference type="HOGENOM" id="CLU_014123_1_0_1"/>
<evidence type="ECO:0000256" key="2">
    <source>
        <dbReference type="SAM" id="Phobius"/>
    </source>
</evidence>